<keyword evidence="2" id="KW-0472">Membrane</keyword>
<dbReference type="InterPro" id="IPR019111">
    <property type="entry name" value="PRESA_N"/>
</dbReference>
<sequence length="572" mass="68190">MLYRGEKVVNMFKLFRLQSYCIVILAGILYVLLHNVSLINEDNGFHIIPFNKALGRKLYENNNVDKHLNFSVSLENVNDLANSTKKEIEPKLQEILTNNDNNFNLLKKYESIFSGLYNDEVYKTYELYLSDEKNIKGTYNNLKDIKYNKKIKELNDETLDKKELRYIWINIKSNEENKYFYMITKIYKMLMHMKIKYKEDNIFTNDLWKDCYSNYLSEKKNVEHLLKEMFDDWLVHGHIKLDEFKIVVLGTKLIYRQLLNNIKKENKEIIINAFKGKLQEKKLRNSKIAQMYKMDFEKKNEKKKNKFLNYYLKKKNHYPEMNDKIFIKDNKHMSDVNYYLEENTNEIKHIHSDVDDAETEWYDTKLLLDEKKKEEETKKEEGIKKEEDVKKEEDIIKENDGKVGIQYDEDDVAEIEEDGVKKPKEYNANEFIEKYENVKVHKKKKKKHVKEEEVNVSDDESMATYFDDTSSYSDISSLNSEDSSSKEKNIETYSSKKEELLDAGETQGDKSVPKVTDVKDDDSLLEDQYSFGNKPIVYEEESDAGETRMKFSYGKQHRKQKKKKKNFRRTLV</sequence>
<proteinExistence type="predicted"/>
<feature type="transmembrane region" description="Helical" evidence="2">
    <location>
        <begin position="20"/>
        <end position="39"/>
    </location>
</feature>
<dbReference type="AlphaFoldDB" id="A0A024WIN1"/>
<reference evidence="4 5" key="2">
    <citation type="submission" date="2013-02" db="EMBL/GenBank/DDBJ databases">
        <title>The Genome Sequence of Plasmodium falciparum MaliPS096_E11.</title>
        <authorList>
            <consortium name="The Broad Institute Genome Sequencing Platform"/>
            <consortium name="The Broad Institute Genome Sequencing Center for Infectious Disease"/>
            <person name="Neafsey D."/>
            <person name="Cheeseman I."/>
            <person name="Volkman S."/>
            <person name="Adams J."/>
            <person name="Walker B."/>
            <person name="Young S.K."/>
            <person name="Zeng Q."/>
            <person name="Gargeya S."/>
            <person name="Fitzgerald M."/>
            <person name="Haas B."/>
            <person name="Abouelleil A."/>
            <person name="Alvarado L."/>
            <person name="Arachchi H.M."/>
            <person name="Berlin A.M."/>
            <person name="Chapman S.B."/>
            <person name="Dewar J."/>
            <person name="Goldberg J."/>
            <person name="Griggs A."/>
            <person name="Gujja S."/>
            <person name="Hansen M."/>
            <person name="Howarth C."/>
            <person name="Imamovic A."/>
            <person name="Larimer J."/>
            <person name="McCowan C."/>
            <person name="Murphy C."/>
            <person name="Neiman D."/>
            <person name="Pearson M."/>
            <person name="Priest M."/>
            <person name="Roberts A."/>
            <person name="Saif S."/>
            <person name="Shea T."/>
            <person name="Sisk P."/>
            <person name="Sykes S."/>
            <person name="Wortman J."/>
            <person name="Nusbaum C."/>
            <person name="Birren B."/>
        </authorList>
    </citation>
    <scope>NUCLEOTIDE SEQUENCE [LARGE SCALE GENOMIC DNA]</scope>
    <source>
        <strain evidence="4 5">MaliPS096_E11</strain>
    </source>
</reference>
<keyword evidence="2" id="KW-0812">Transmembrane</keyword>
<reference evidence="4 5" key="1">
    <citation type="submission" date="2013-02" db="EMBL/GenBank/DDBJ databases">
        <title>The Genome Annotation of Plasmodium falciparum MaliPS096_E11.</title>
        <authorList>
            <consortium name="The Broad Institute Genome Sequencing Platform"/>
            <consortium name="The Broad Institute Genome Sequencing Center for Infectious Disease"/>
            <person name="Neafsey D."/>
            <person name="Hoffman S."/>
            <person name="Volkman S."/>
            <person name="Rosenthal P."/>
            <person name="Walker B."/>
            <person name="Young S.K."/>
            <person name="Zeng Q."/>
            <person name="Gargeya S."/>
            <person name="Fitzgerald M."/>
            <person name="Haas B."/>
            <person name="Abouelleil A."/>
            <person name="Allen A.W."/>
            <person name="Alvarado L."/>
            <person name="Arachchi H.M."/>
            <person name="Berlin A.M."/>
            <person name="Chapman S.B."/>
            <person name="Gainer-Dewar J."/>
            <person name="Goldberg J."/>
            <person name="Griggs A."/>
            <person name="Gujja S."/>
            <person name="Hansen M."/>
            <person name="Howarth C."/>
            <person name="Imamovic A."/>
            <person name="Ireland A."/>
            <person name="Larimer J."/>
            <person name="McCowan C."/>
            <person name="Murphy C."/>
            <person name="Pearson M."/>
            <person name="Poon T.W."/>
            <person name="Priest M."/>
            <person name="Roberts A."/>
            <person name="Saif S."/>
            <person name="Shea T."/>
            <person name="Sisk P."/>
            <person name="Sykes S."/>
            <person name="Wortman J."/>
            <person name="Nusbaum C."/>
            <person name="Birren B."/>
        </authorList>
    </citation>
    <scope>NUCLEOTIDE SEQUENCE [LARGE SCALE GENOMIC DNA]</scope>
    <source>
        <strain evidence="4 5">MaliPS096_E11</strain>
    </source>
</reference>
<feature type="compositionally biased region" description="Basic and acidic residues" evidence="1">
    <location>
        <begin position="483"/>
        <end position="500"/>
    </location>
</feature>
<evidence type="ECO:0000259" key="3">
    <source>
        <dbReference type="Pfam" id="PF09687"/>
    </source>
</evidence>
<feature type="region of interest" description="Disordered" evidence="1">
    <location>
        <begin position="541"/>
        <end position="572"/>
    </location>
</feature>
<dbReference type="Pfam" id="PF09687">
    <property type="entry name" value="PRESAN"/>
    <property type="match status" value="1"/>
</dbReference>
<keyword evidence="2" id="KW-1133">Transmembrane helix</keyword>
<evidence type="ECO:0000256" key="2">
    <source>
        <dbReference type="SAM" id="Phobius"/>
    </source>
</evidence>
<name>A0A024WIN1_PLAFA</name>
<evidence type="ECO:0000256" key="1">
    <source>
        <dbReference type="SAM" id="MobiDB-lite"/>
    </source>
</evidence>
<evidence type="ECO:0000313" key="4">
    <source>
        <dbReference type="EMBL" id="ETW46371.1"/>
    </source>
</evidence>
<dbReference type="InterPro" id="IPR044885">
    <property type="entry name" value="PRESA_N_sf"/>
</dbReference>
<organism evidence="4 5">
    <name type="scientific">Plasmodium falciparum MaliPS096_E11</name>
    <dbReference type="NCBI Taxonomy" id="1036727"/>
    <lineage>
        <taxon>Eukaryota</taxon>
        <taxon>Sar</taxon>
        <taxon>Alveolata</taxon>
        <taxon>Apicomplexa</taxon>
        <taxon>Aconoidasida</taxon>
        <taxon>Haemosporida</taxon>
        <taxon>Plasmodiidae</taxon>
        <taxon>Plasmodium</taxon>
        <taxon>Plasmodium (Laverania)</taxon>
    </lineage>
</organism>
<feature type="compositionally biased region" description="Basic residues" evidence="1">
    <location>
        <begin position="555"/>
        <end position="572"/>
    </location>
</feature>
<protein>
    <recommendedName>
        <fullName evidence="3">Plasmodium RESA N-terminal domain-containing protein</fullName>
    </recommendedName>
</protein>
<evidence type="ECO:0000313" key="5">
    <source>
        <dbReference type="Proteomes" id="UP000030699"/>
    </source>
</evidence>
<dbReference type="Proteomes" id="UP000030699">
    <property type="component" value="Unassembled WGS sequence"/>
</dbReference>
<feature type="region of interest" description="Disordered" evidence="1">
    <location>
        <begin position="466"/>
        <end position="523"/>
    </location>
</feature>
<feature type="compositionally biased region" description="Low complexity" evidence="1">
    <location>
        <begin position="467"/>
        <end position="482"/>
    </location>
</feature>
<feature type="domain" description="Plasmodium RESA N-terminal" evidence="3">
    <location>
        <begin position="141"/>
        <end position="265"/>
    </location>
</feature>
<dbReference type="PANTHER" id="PTHR36193">
    <property type="entry name" value="PHISTB DOMAIN-CONTAINING RESA-LIKE PROTEIN 1"/>
    <property type="match status" value="1"/>
</dbReference>
<dbReference type="Gene3D" id="6.10.280.180">
    <property type="entry name" value="Plasmodium RESA, N-terminal helical domain"/>
    <property type="match status" value="1"/>
</dbReference>
<dbReference type="EMBL" id="KI925626">
    <property type="protein sequence ID" value="ETW46371.1"/>
    <property type="molecule type" value="Genomic_DNA"/>
</dbReference>
<gene>
    <name evidence="4" type="ORF">PFMALIP_05613</name>
</gene>
<dbReference type="OrthoDB" id="378422at2759"/>
<feature type="compositionally biased region" description="Basic and acidic residues" evidence="1">
    <location>
        <begin position="507"/>
        <end position="522"/>
    </location>
</feature>
<accession>A0A024WIN1</accession>
<dbReference type="PANTHER" id="PTHR36193:SF23">
    <property type="entry name" value="PHISTB DOMAIN-CONTAINING RESA-LIKE PROTEIN 1"/>
    <property type="match status" value="1"/>
</dbReference>